<evidence type="ECO:0000259" key="2">
    <source>
        <dbReference type="Pfam" id="PF12274"/>
    </source>
</evidence>
<dbReference type="Pfam" id="PF12274">
    <property type="entry name" value="DUF3615"/>
    <property type="match status" value="1"/>
</dbReference>
<organism evidence="4">
    <name type="scientific">Oryza sativa subsp. japonica</name>
    <name type="common">Rice</name>
    <dbReference type="NCBI Taxonomy" id="39947"/>
    <lineage>
        <taxon>Eukaryota</taxon>
        <taxon>Viridiplantae</taxon>
        <taxon>Streptophyta</taxon>
        <taxon>Embryophyta</taxon>
        <taxon>Tracheophyta</taxon>
        <taxon>Spermatophyta</taxon>
        <taxon>Magnoliopsida</taxon>
        <taxon>Liliopsida</taxon>
        <taxon>Poales</taxon>
        <taxon>Poaceae</taxon>
        <taxon>BOP clade</taxon>
        <taxon>Oryzoideae</taxon>
        <taxon>Oryzeae</taxon>
        <taxon>Oryzinae</taxon>
        <taxon>Oryza</taxon>
        <taxon>Oryza sativa</taxon>
    </lineage>
</organism>
<reference evidence="4" key="2">
    <citation type="journal article" date="2003" name="Science">
        <title>In-depth view of structure, activity, and evolution of rice chromosome 10.</title>
        <authorList>
            <consortium name="Rice Chromosome 10 Sequencing Consortium"/>
        </authorList>
    </citation>
    <scope>NUCLEOTIDE SEQUENCE [LARGE SCALE GENOMIC DNA]</scope>
</reference>
<dbReference type="PANTHER" id="PTHR33120:SF47">
    <property type="entry name" value="OS05G0571400 PROTEIN"/>
    <property type="match status" value="1"/>
</dbReference>
<feature type="domain" description="Aminotransferase-like plant mobile" evidence="1">
    <location>
        <begin position="863"/>
        <end position="1018"/>
    </location>
</feature>
<protein>
    <submittedName>
        <fullName evidence="4">Expressed protein</fullName>
    </submittedName>
</protein>
<feature type="domain" description="PIR2-like helical" evidence="3">
    <location>
        <begin position="275"/>
        <end position="385"/>
    </location>
</feature>
<dbReference type="HOGENOM" id="CLU_011465_1_0_1"/>
<sequence>MALVPNCPPGQRIYQPSFKRDYPLAQEVSEYRSRLLHKIHLSYCKALERLSLRVRPRMAASFVGGGGGFCLGLLDPVSNIVANTLFSYGRAVGDTRSECDELVYIPQEKLRDLEHRSLDGMVAFLTRFFPYLADAEAVRFLLYAEADLLVAARIVAFDIGMRRFGSSGPDIVNEALEMVLKCAALAAKHPNPDRLVADWLATITRLDDAVRHLADVHRRSPQSSLDKLAELLDEGSPPAVDDDRWGPWRLMDSRLPPPRSVPYRQSPALKATLQDAIHGFYLKALARLPARELRRRFHRSLLEAGHCYGPFDPVSNIIINTIWYDAAFPPTFELELDVIGTMGLYRIENRSLYGLVSFLCTRYHHIDFNQAIKYLVNADGHLLLADLYLDDETAGFTTAVDSPPLTGLEEAFMAAATAACHPDPDAQAKVLLLCSSGQMLEDASSLLHGGGQLSSEDVQLLVRLLCPEATCSRQPLRPFPRPEYLFAHTRMSEKEPMYELHTICGVNNCVSGPVGTDAKCFRSHVNFLATPKGTPFSTYSNPVLFFAEVSNDNKAEAGTQSFCCLVSVPLPCAERVRCLYCDDTGIKIVHPIGVDFHGRKLEFEKMVCGEDPCNDDFDPESMQPYYTNMSIIEHSSLTTDRVNGRVEEDRLYSDEYDSDDLSLMSDEYDSDLCSMTDEYDILYPKIVCLIGIANVDADDWRNEIVAYLKNLSVDEKHEAWEICLTQCRSKPMQLNPKVRTRRNKTKAKGWRCAEIVLNPSPSRNLTPSPFVFTAEANLVLSLSGDSSDTKGDSKATSYPAGFPPAVMSSSASPSTVPSAEYAEPTRTWVTGKTLSSLGHLLRKPPLRKVGSHGTSAYHWDEIGICQALTLTIANCAKDEPLMAAATYFWSNTINAFLFNQGPMTPTLIDITIITGLDVTSSANPMNMNTKNQFDFRTKSIGGWSGYVAAYMGQGSVTPREHVAFLLMWLEKFLFCESSCGPTPNWQFVAEALESKKQFPLGKILLGYLYQMLNNALAKIAVGSVVGAETEFPLPEPIVEDDGEERTHRRCMSYGEYASTPTDAGAKLSAELLKDWFCSFYEGVQKDARVWFPYVDSVDLYLPSDFRFEDINHEKYQKSREVLTAAISPCILPVGIHQGRNIQVSYEFYHPMSSARQLGLGQLLIGLFFAV</sequence>
<evidence type="ECO:0000313" key="5">
    <source>
        <dbReference type="EMBL" id="AAX95746.1"/>
    </source>
</evidence>
<name>Q7G4F2_ORYSJ</name>
<reference evidence="5" key="1">
    <citation type="submission" date="2001-09" db="EMBL/GenBank/DDBJ databases">
        <authorList>
            <person name="Buell C."/>
            <person name="Yuan Q."/>
            <person name="Ouyang S."/>
            <person name="Liu J."/>
            <person name="Wang A."/>
            <person name="Maiti R."/>
            <person name="Hamilton J."/>
            <person name="Jones K."/>
            <person name="Tallon L."/>
            <person name="Feldblyum T."/>
            <person name="Tsitrin T."/>
            <person name="Bera J."/>
            <person name="Kim M."/>
            <person name="Jin S."/>
            <person name="Fadrosh D."/>
            <person name="Vuong H."/>
            <person name="Overton II L."/>
            <person name="Reardon M."/>
            <person name="Weaver B."/>
            <person name="Johri S."/>
            <person name="Lewis M."/>
            <person name="Utterback T."/>
            <person name="Van Aken S."/>
            <person name="Wortman J."/>
            <person name="Haas B."/>
            <person name="Koo H."/>
            <person name="Zismann V."/>
            <person name="Hsiao J."/>
            <person name="Iobst S."/>
            <person name="de Vazeilles A."/>
            <person name="White O."/>
            <person name="Salzberg S."/>
            <person name="Fraser C."/>
        </authorList>
    </citation>
    <scope>NUCLEOTIDE SEQUENCE</scope>
</reference>
<evidence type="ECO:0000259" key="1">
    <source>
        <dbReference type="Pfam" id="PF10536"/>
    </source>
</evidence>
<dbReference type="InterPro" id="IPR019557">
    <property type="entry name" value="AminoTfrase-like_pln_mobile"/>
</dbReference>
<dbReference type="AlphaFoldDB" id="Q7G4F2"/>
<proteinExistence type="predicted"/>
<dbReference type="Pfam" id="PF10536">
    <property type="entry name" value="PMD"/>
    <property type="match status" value="1"/>
</dbReference>
<dbReference type="EMBL" id="AC093612">
    <property type="protein sequence ID" value="AAX95746.1"/>
    <property type="molecule type" value="Genomic_DNA"/>
</dbReference>
<evidence type="ECO:0000259" key="3">
    <source>
        <dbReference type="Pfam" id="PF20235"/>
    </source>
</evidence>
<feature type="domain" description="PIR2-like helical" evidence="3">
    <location>
        <begin position="38"/>
        <end position="154"/>
    </location>
</feature>
<accession>Q7G4F2</accession>
<dbReference type="PANTHER" id="PTHR33120">
    <property type="entry name" value="EXPRESSED PROTEIN-RELATED"/>
    <property type="match status" value="1"/>
</dbReference>
<evidence type="ECO:0000313" key="4">
    <source>
        <dbReference type="EMBL" id="AAP52629.1"/>
    </source>
</evidence>
<dbReference type="Pfam" id="PF20235">
    <property type="entry name" value="PIR2-like_helical"/>
    <property type="match status" value="2"/>
</dbReference>
<reference evidence="4" key="3">
    <citation type="submission" date="2003-05" db="EMBL/GenBank/DDBJ databases">
        <authorList>
            <person name="Buell C.R."/>
            <person name="Wing R.A."/>
            <person name="McCombie W.R."/>
            <person name="Messing J."/>
            <person name="Yuan Q."/>
            <person name="Ouyang S."/>
        </authorList>
    </citation>
    <scope>NUCLEOTIDE SEQUENCE</scope>
</reference>
<feature type="domain" description="DUF3615" evidence="2">
    <location>
        <begin position="491"/>
        <end position="591"/>
    </location>
</feature>
<reference evidence="4" key="4">
    <citation type="submission" date="2006-07" db="EMBL/GenBank/DDBJ databases">
        <authorList>
            <person name="Buell R."/>
        </authorList>
    </citation>
    <scope>NUCLEOTIDE SEQUENCE</scope>
</reference>
<dbReference type="InterPro" id="IPR022059">
    <property type="entry name" value="DUF3615"/>
</dbReference>
<gene>
    <name evidence="4" type="ordered locus">LOC_Os10g12130</name>
</gene>
<dbReference type="EMBL" id="DP000086">
    <property type="protein sequence ID" value="AAP52629.1"/>
    <property type="molecule type" value="Genomic_DNA"/>
</dbReference>
<dbReference type="InterPro" id="IPR046527">
    <property type="entry name" value="PIR2-like_helical"/>
</dbReference>